<evidence type="ECO:0000256" key="1">
    <source>
        <dbReference type="ARBA" id="ARBA00004477"/>
    </source>
</evidence>
<dbReference type="PANTHER" id="PTHR10120">
    <property type="entry name" value="CAAX PRENYL PROTEASE 1"/>
    <property type="match status" value="1"/>
</dbReference>
<reference evidence="19 20" key="1">
    <citation type="journal article" date="2011" name="Proc. Natl. Acad. Sci. U.S.A.">
        <title>Evolutionary erosion of yeast sex chromosomes by mating-type switching accidents.</title>
        <authorList>
            <person name="Gordon J.L."/>
            <person name="Armisen D."/>
            <person name="Proux-Wera E."/>
            <person name="Oheigeartaigh S.S."/>
            <person name="Byrne K.P."/>
            <person name="Wolfe K.H."/>
        </authorList>
    </citation>
    <scope>NUCLEOTIDE SEQUENCE [LARGE SCALE GENOMIC DNA]</scope>
    <source>
        <strain evidence="20">ATCC 76901 / BCRC 22586 / CBS 4309 / NBRC 1992 / NRRL Y-12630</strain>
    </source>
</reference>
<dbReference type="GeneID" id="96905026"/>
<dbReference type="eggNOG" id="KOG2719">
    <property type="taxonomic scope" value="Eukaryota"/>
</dbReference>
<keyword evidence="7 14" id="KW-0862">Zinc</keyword>
<evidence type="ECO:0000256" key="13">
    <source>
        <dbReference type="PIRSR" id="PIRSR627057-1"/>
    </source>
</evidence>
<feature type="transmembrane region" description="Helical" evidence="15">
    <location>
        <begin position="151"/>
        <end position="171"/>
    </location>
</feature>
<feature type="active site" description="Proton donor" evidence="13">
    <location>
        <position position="428"/>
    </location>
</feature>
<keyword evidence="6 15" id="KW-0256">Endoplasmic reticulum</keyword>
<evidence type="ECO:0000256" key="5">
    <source>
        <dbReference type="ARBA" id="ARBA00022801"/>
    </source>
</evidence>
<comment type="similarity">
    <text evidence="12 15">Belongs to the peptidase M48A family.</text>
</comment>
<evidence type="ECO:0000256" key="12">
    <source>
        <dbReference type="ARBA" id="ARBA00060927"/>
    </source>
</evidence>
<reference key="2">
    <citation type="submission" date="2011-08" db="EMBL/GenBank/DDBJ databases">
        <title>Genome sequence of Naumovozyma castellii.</title>
        <authorList>
            <person name="Gordon J.L."/>
            <person name="Armisen D."/>
            <person name="Proux-Wera E."/>
            <person name="OhEigeartaigh S.S."/>
            <person name="Byrne K.P."/>
            <person name="Wolfe K.H."/>
        </authorList>
    </citation>
    <scope>NUCLEOTIDE SEQUENCE</scope>
    <source>
        <strain>Type strain:CBS 4309</strain>
    </source>
</reference>
<evidence type="ECO:0000259" key="17">
    <source>
        <dbReference type="Pfam" id="PF01435"/>
    </source>
</evidence>
<sequence length="487" mass="55957">MQRGSKRTLSSNREGKKERETESEPSKVMSLFQSLQSLLDQPGIPWKTIVLGFSIGQFAFETYLTYRQYKVLCEKKLPVALENEIDKETFEKSEEYSIAKAKFSVFSDVFGLIQQIAMIKYDLLPRLWHLGNKVALILPSRFRVVSTVAQSLWFLCVLSNLSTIVGLPLSYYQHFVLEEKFGFNKLTIKLWVIDMLKGTFLGAAIGGPVLYLFLKIFEKFQTNFIWYICLFLLVIQVLAITIIPVFIMPWFNTFTPLEDGELKESIEALAKRVEFPLDKVLVIDGSKRSSHSNAYFTGLPFTSKRIVLFDTLINTSTVEEITAVLAHEIGHWKKNHILNMLFYSQIHTLMIFSLFTTVYRNLSFYNAFGFFIGDSETLDIVSSSTTVLVDSFPIIVGFMFFNDLLTPLECGMQFLMSLISRLHEYQADAYAKGLGYTEKLCRALIVLQIKNLSTMNVDPWYSAYHYSHPTLAERLTALEYVNEKKKE</sequence>
<comment type="catalytic activity">
    <reaction evidence="11 15">
        <text>Hydrolyzes the peptide bond -P2-(S-farnesyl or geranylgeranyl)C-P1'-P2'-P3'-COOH where P1' and P2' are amino acids with aliphatic side chains and P3' is any C-terminal residue.</text>
        <dbReference type="EC" id="3.4.24.84"/>
    </reaction>
</comment>
<dbReference type="GO" id="GO:0005789">
    <property type="term" value="C:endoplasmic reticulum membrane"/>
    <property type="evidence" value="ECO:0007669"/>
    <property type="project" value="UniProtKB-SubCell"/>
</dbReference>
<feature type="binding site" evidence="14">
    <location>
        <position position="424"/>
    </location>
    <ligand>
        <name>Zn(2+)</name>
        <dbReference type="ChEBI" id="CHEBI:29105"/>
        <note>catalytic</note>
    </ligand>
</feature>
<evidence type="ECO:0000256" key="9">
    <source>
        <dbReference type="ARBA" id="ARBA00023049"/>
    </source>
</evidence>
<comment type="caution">
    <text evidence="15">Lacks conserved residue(s) required for the propagation of feature annotation.</text>
</comment>
<evidence type="ECO:0000256" key="11">
    <source>
        <dbReference type="ARBA" id="ARBA00044456"/>
    </source>
</evidence>
<dbReference type="InterPro" id="IPR027057">
    <property type="entry name" value="CAXX_Prtase_1"/>
</dbReference>
<feature type="binding site" evidence="14">
    <location>
        <position position="327"/>
    </location>
    <ligand>
        <name>Zn(2+)</name>
        <dbReference type="ChEBI" id="CHEBI:29105"/>
        <note>catalytic</note>
    </ligand>
</feature>
<organism evidence="19 20">
    <name type="scientific">Naumovozyma castellii</name>
    <name type="common">Yeast</name>
    <name type="synonym">Saccharomyces castellii</name>
    <dbReference type="NCBI Taxonomy" id="27288"/>
    <lineage>
        <taxon>Eukaryota</taxon>
        <taxon>Fungi</taxon>
        <taxon>Dikarya</taxon>
        <taxon>Ascomycota</taxon>
        <taxon>Saccharomycotina</taxon>
        <taxon>Saccharomycetes</taxon>
        <taxon>Saccharomycetales</taxon>
        <taxon>Saccharomycetaceae</taxon>
        <taxon>Naumovozyma</taxon>
    </lineage>
</organism>
<dbReference type="FunCoup" id="G0VIM0">
    <property type="interactions" value="933"/>
</dbReference>
<dbReference type="Pfam" id="PF01435">
    <property type="entry name" value="Peptidase_M48"/>
    <property type="match status" value="1"/>
</dbReference>
<feature type="binding site" evidence="14">
    <location>
        <position position="331"/>
    </location>
    <ligand>
        <name>Zn(2+)</name>
        <dbReference type="ChEBI" id="CHEBI:29105"/>
        <note>catalytic</note>
    </ligand>
</feature>
<protein>
    <recommendedName>
        <fullName evidence="15">CAAX prenyl protease</fullName>
        <ecNumber evidence="15">3.4.24.84</ecNumber>
    </recommendedName>
</protein>
<name>G0VIM0_NAUCA</name>
<keyword evidence="10 15" id="KW-0472">Membrane</keyword>
<proteinExistence type="inferred from homology"/>
<evidence type="ECO:0000256" key="2">
    <source>
        <dbReference type="ARBA" id="ARBA00022670"/>
    </source>
</evidence>
<dbReference type="EC" id="3.4.24.84" evidence="15"/>
<dbReference type="GO" id="GO:0004222">
    <property type="term" value="F:metalloendopeptidase activity"/>
    <property type="evidence" value="ECO:0007669"/>
    <property type="project" value="UniProtKB-UniRule"/>
</dbReference>
<comment type="function">
    <text evidence="15">Proteolytically removes the C-terminal three residues of farnesylated proteins.</text>
</comment>
<dbReference type="GO" id="GO:0071586">
    <property type="term" value="P:CAAX-box protein processing"/>
    <property type="evidence" value="ECO:0007669"/>
    <property type="project" value="UniProtKB-UniRule"/>
</dbReference>
<dbReference type="STRING" id="1064592.G0VIM0"/>
<feature type="compositionally biased region" description="Basic and acidic residues" evidence="16">
    <location>
        <begin position="13"/>
        <end position="25"/>
    </location>
</feature>
<keyword evidence="5 15" id="KW-0378">Hydrolase</keyword>
<evidence type="ECO:0000256" key="14">
    <source>
        <dbReference type="PIRSR" id="PIRSR627057-2"/>
    </source>
</evidence>
<dbReference type="KEGG" id="ncs:NCAS_0H00350"/>
<feature type="domain" description="Peptidase M48" evidence="17">
    <location>
        <begin position="256"/>
        <end position="480"/>
    </location>
</feature>
<evidence type="ECO:0000256" key="10">
    <source>
        <dbReference type="ARBA" id="ARBA00023136"/>
    </source>
</evidence>
<dbReference type="GO" id="GO:0005637">
    <property type="term" value="C:nuclear inner membrane"/>
    <property type="evidence" value="ECO:0007669"/>
    <property type="project" value="EnsemblFungi"/>
</dbReference>
<comment type="cofactor">
    <cofactor evidence="14 15">
        <name>Zn(2+)</name>
        <dbReference type="ChEBI" id="CHEBI:29105"/>
    </cofactor>
    <text evidence="14 15">Binds 1 zinc ion per subunit.</text>
</comment>
<dbReference type="GO" id="GO:0031204">
    <property type="term" value="P:post-translational protein targeting to membrane, translocation"/>
    <property type="evidence" value="ECO:0007669"/>
    <property type="project" value="EnsemblFungi"/>
</dbReference>
<dbReference type="InterPro" id="IPR001915">
    <property type="entry name" value="Peptidase_M48"/>
</dbReference>
<feature type="active site" evidence="13">
    <location>
        <position position="328"/>
    </location>
</feature>
<evidence type="ECO:0000256" key="15">
    <source>
        <dbReference type="RuleBase" id="RU366005"/>
    </source>
</evidence>
<evidence type="ECO:0000313" key="19">
    <source>
        <dbReference type="EMBL" id="CCC71345.1"/>
    </source>
</evidence>
<keyword evidence="2 15" id="KW-0645">Protease</keyword>
<dbReference type="Pfam" id="PF16491">
    <property type="entry name" value="Peptidase_M48_N"/>
    <property type="match status" value="1"/>
</dbReference>
<dbReference type="Proteomes" id="UP000001640">
    <property type="component" value="Chromosome 8"/>
</dbReference>
<evidence type="ECO:0000256" key="6">
    <source>
        <dbReference type="ARBA" id="ARBA00022824"/>
    </source>
</evidence>
<keyword evidence="3 15" id="KW-0812">Transmembrane</keyword>
<dbReference type="MEROPS" id="M48.001"/>
<dbReference type="InterPro" id="IPR032456">
    <property type="entry name" value="Peptidase_M48_N"/>
</dbReference>
<feature type="transmembrane region" description="Helical" evidence="15">
    <location>
        <begin position="225"/>
        <end position="251"/>
    </location>
</feature>
<accession>G0VIM0</accession>
<evidence type="ECO:0000256" key="4">
    <source>
        <dbReference type="ARBA" id="ARBA00022723"/>
    </source>
</evidence>
<evidence type="ECO:0000313" key="20">
    <source>
        <dbReference type="Proteomes" id="UP000001640"/>
    </source>
</evidence>
<dbReference type="FunFam" id="3.30.2010.10:FF:000002">
    <property type="entry name" value="CAAX prenyl protease"/>
    <property type="match status" value="1"/>
</dbReference>
<feature type="transmembrane region" description="Helical" evidence="15">
    <location>
        <begin position="191"/>
        <end position="213"/>
    </location>
</feature>
<keyword evidence="4 14" id="KW-0479">Metal-binding</keyword>
<evidence type="ECO:0000256" key="7">
    <source>
        <dbReference type="ARBA" id="ARBA00022833"/>
    </source>
</evidence>
<evidence type="ECO:0000256" key="16">
    <source>
        <dbReference type="SAM" id="MobiDB-lite"/>
    </source>
</evidence>
<dbReference type="OrthoDB" id="360839at2759"/>
<comment type="subcellular location">
    <subcellularLocation>
        <location evidence="1 15">Endoplasmic reticulum membrane</location>
        <topology evidence="1 15">Multi-pass membrane protein</topology>
    </subcellularLocation>
</comment>
<dbReference type="AlphaFoldDB" id="G0VIM0"/>
<dbReference type="HOGENOM" id="CLU_025947_3_3_1"/>
<evidence type="ECO:0000256" key="3">
    <source>
        <dbReference type="ARBA" id="ARBA00022692"/>
    </source>
</evidence>
<evidence type="ECO:0000256" key="8">
    <source>
        <dbReference type="ARBA" id="ARBA00022989"/>
    </source>
</evidence>
<feature type="domain" description="CAAX prenyl protease 1 N-terminal" evidence="18">
    <location>
        <begin position="68"/>
        <end position="253"/>
    </location>
</feature>
<dbReference type="CDD" id="cd07343">
    <property type="entry name" value="M48A_Zmpste24p_like"/>
    <property type="match status" value="1"/>
</dbReference>
<gene>
    <name evidence="19" type="primary">NCAS0H00350</name>
    <name evidence="19" type="ordered locus">NCAS_0H00350</name>
</gene>
<keyword evidence="8 15" id="KW-1133">Transmembrane helix</keyword>
<feature type="region of interest" description="Disordered" evidence="16">
    <location>
        <begin position="1"/>
        <end position="27"/>
    </location>
</feature>
<evidence type="ECO:0000259" key="18">
    <source>
        <dbReference type="Pfam" id="PF16491"/>
    </source>
</evidence>
<dbReference type="OMA" id="FVIEEKF"/>
<dbReference type="InParanoid" id="G0VIM0"/>
<keyword evidence="9 15" id="KW-0482">Metalloprotease</keyword>
<keyword evidence="20" id="KW-1185">Reference proteome</keyword>
<dbReference type="GO" id="GO:0007323">
    <property type="term" value="P:peptide pheromone maturation"/>
    <property type="evidence" value="ECO:0007669"/>
    <property type="project" value="EnsemblFungi"/>
</dbReference>
<dbReference type="RefSeq" id="XP_003677696.1">
    <property type="nucleotide sequence ID" value="XM_003677648.1"/>
</dbReference>
<dbReference type="GO" id="GO:0046872">
    <property type="term" value="F:metal ion binding"/>
    <property type="evidence" value="ECO:0007669"/>
    <property type="project" value="UniProtKB-UniRule"/>
</dbReference>
<dbReference type="GO" id="GO:0120236">
    <property type="term" value="P:negative regulation of post-translational protein targeting to membrane, translocation"/>
    <property type="evidence" value="ECO:0007669"/>
    <property type="project" value="EnsemblFungi"/>
</dbReference>
<dbReference type="GO" id="GO:0036503">
    <property type="term" value="P:ERAD pathway"/>
    <property type="evidence" value="ECO:0007669"/>
    <property type="project" value="EnsemblFungi"/>
</dbReference>
<dbReference type="EMBL" id="HE576759">
    <property type="protein sequence ID" value="CCC71345.1"/>
    <property type="molecule type" value="Genomic_DNA"/>
</dbReference>
<dbReference type="Gene3D" id="3.30.2010.10">
    <property type="entry name" value="Metalloproteases ('zincins'), catalytic domain"/>
    <property type="match status" value="1"/>
</dbReference>